<evidence type="ECO:0000313" key="10">
    <source>
        <dbReference type="Ensembl" id="ENSDCDP00010048565.1"/>
    </source>
</evidence>
<evidence type="ECO:0000256" key="5">
    <source>
        <dbReference type="ARBA" id="ARBA00023170"/>
    </source>
</evidence>
<feature type="transmembrane region" description="Helical" evidence="7">
    <location>
        <begin position="267"/>
        <end position="288"/>
    </location>
</feature>
<keyword evidence="5" id="KW-0675">Receptor</keyword>
<keyword evidence="3 7" id="KW-1133">Transmembrane helix</keyword>
<feature type="domain" description="Ig-like" evidence="9">
    <location>
        <begin position="26"/>
        <end position="114"/>
    </location>
</feature>
<evidence type="ECO:0000256" key="1">
    <source>
        <dbReference type="ARBA" id="ARBA00004370"/>
    </source>
</evidence>
<dbReference type="InterPro" id="IPR013106">
    <property type="entry name" value="Ig_V-set"/>
</dbReference>
<comment type="subcellular location">
    <subcellularLocation>
        <location evidence="1">Membrane</location>
    </subcellularLocation>
</comment>
<dbReference type="InterPro" id="IPR036179">
    <property type="entry name" value="Ig-like_dom_sf"/>
</dbReference>
<dbReference type="Pfam" id="PF07686">
    <property type="entry name" value="V-set"/>
    <property type="match status" value="1"/>
</dbReference>
<evidence type="ECO:0000256" key="2">
    <source>
        <dbReference type="ARBA" id="ARBA00022692"/>
    </source>
</evidence>
<accession>A0AAY4DTD1</accession>
<dbReference type="InterPro" id="IPR003597">
    <property type="entry name" value="Ig_C1-set"/>
</dbReference>
<evidence type="ECO:0000256" key="7">
    <source>
        <dbReference type="SAM" id="Phobius"/>
    </source>
</evidence>
<evidence type="ECO:0000259" key="9">
    <source>
        <dbReference type="PROSITE" id="PS50835"/>
    </source>
</evidence>
<proteinExistence type="predicted"/>
<evidence type="ECO:0000256" key="8">
    <source>
        <dbReference type="SAM" id="SignalP"/>
    </source>
</evidence>
<dbReference type="PROSITE" id="PS50835">
    <property type="entry name" value="IG_LIKE"/>
    <property type="match status" value="2"/>
</dbReference>
<keyword evidence="8" id="KW-0732">Signal</keyword>
<dbReference type="InterPro" id="IPR051117">
    <property type="entry name" value="TRG_var/const_region"/>
</dbReference>
<name>A0AAY4DTD1_9TELE</name>
<dbReference type="GeneTree" id="ENSGT01040000240698"/>
<evidence type="ECO:0000256" key="4">
    <source>
        <dbReference type="ARBA" id="ARBA00023136"/>
    </source>
</evidence>
<dbReference type="Gene3D" id="2.60.40.10">
    <property type="entry name" value="Immunoglobulins"/>
    <property type="match status" value="2"/>
</dbReference>
<dbReference type="AlphaFoldDB" id="A0AAY4DTD1"/>
<dbReference type="GO" id="GO:0016020">
    <property type="term" value="C:membrane"/>
    <property type="evidence" value="ECO:0007669"/>
    <property type="project" value="UniProtKB-SubCell"/>
</dbReference>
<dbReference type="PROSITE" id="PS51257">
    <property type="entry name" value="PROKAR_LIPOPROTEIN"/>
    <property type="match status" value="1"/>
</dbReference>
<dbReference type="InterPro" id="IPR013783">
    <property type="entry name" value="Ig-like_fold"/>
</dbReference>
<organism evidence="10 11">
    <name type="scientific">Denticeps clupeoides</name>
    <name type="common">denticle herring</name>
    <dbReference type="NCBI Taxonomy" id="299321"/>
    <lineage>
        <taxon>Eukaryota</taxon>
        <taxon>Metazoa</taxon>
        <taxon>Chordata</taxon>
        <taxon>Craniata</taxon>
        <taxon>Vertebrata</taxon>
        <taxon>Euteleostomi</taxon>
        <taxon>Actinopterygii</taxon>
        <taxon>Neopterygii</taxon>
        <taxon>Teleostei</taxon>
        <taxon>Clupei</taxon>
        <taxon>Clupeiformes</taxon>
        <taxon>Denticipitoidei</taxon>
        <taxon>Denticipitidae</taxon>
        <taxon>Denticeps</taxon>
    </lineage>
</organism>
<dbReference type="SUPFAM" id="SSF48726">
    <property type="entry name" value="Immunoglobulin"/>
    <property type="match status" value="2"/>
</dbReference>
<dbReference type="Proteomes" id="UP000694580">
    <property type="component" value="Chromosome 4"/>
</dbReference>
<keyword evidence="6" id="KW-0393">Immunoglobulin domain</keyword>
<keyword evidence="4 7" id="KW-0472">Membrane</keyword>
<dbReference type="InterPro" id="IPR007110">
    <property type="entry name" value="Ig-like_dom"/>
</dbReference>
<keyword evidence="11" id="KW-1185">Reference proteome</keyword>
<dbReference type="PANTHER" id="PTHR19256">
    <property type="entry name" value="T-CELL RECEPTOR GAMMA CHAIN"/>
    <property type="match status" value="1"/>
</dbReference>
<keyword evidence="2 7" id="KW-0812">Transmembrane</keyword>
<dbReference type="Ensembl" id="ENSDCDT00010058906.1">
    <property type="protein sequence ID" value="ENSDCDP00010048565.1"/>
    <property type="gene ID" value="ENSDCDG00010029229.1"/>
</dbReference>
<protein>
    <recommendedName>
        <fullName evidence="9">Ig-like domain-containing protein</fullName>
    </recommendedName>
</protein>
<evidence type="ECO:0000256" key="6">
    <source>
        <dbReference type="ARBA" id="ARBA00023319"/>
    </source>
</evidence>
<evidence type="ECO:0000313" key="11">
    <source>
        <dbReference type="Proteomes" id="UP000694580"/>
    </source>
</evidence>
<reference evidence="10" key="2">
    <citation type="submission" date="2025-08" db="UniProtKB">
        <authorList>
            <consortium name="Ensembl"/>
        </authorList>
    </citation>
    <scope>IDENTIFICATION</scope>
</reference>
<reference evidence="10" key="3">
    <citation type="submission" date="2025-09" db="UniProtKB">
        <authorList>
            <consortium name="Ensembl"/>
        </authorList>
    </citation>
    <scope>IDENTIFICATION</scope>
</reference>
<dbReference type="Pfam" id="PF07654">
    <property type="entry name" value="C1-set"/>
    <property type="match status" value="1"/>
</dbReference>
<evidence type="ECO:0000256" key="3">
    <source>
        <dbReference type="ARBA" id="ARBA00022989"/>
    </source>
</evidence>
<reference evidence="10 11" key="1">
    <citation type="submission" date="2020-06" db="EMBL/GenBank/DDBJ databases">
        <authorList>
            <consortium name="Wellcome Sanger Institute Data Sharing"/>
        </authorList>
    </citation>
    <scope>NUCLEOTIDE SEQUENCE [LARGE SCALE GENOMIC DNA]</scope>
</reference>
<sequence>MARLLGCVFIPLCLLSGACSGAARHPKAAVASKPTRAARVECVEDPAVPWASNALHWYRARDGEAPQRVLHFSAGAAKAQRESGFVRFSASITGTTSTLTVTDARTDDAATYYCATWVGGGDTATRSGARPKPTVSVYGPSDPAADRVTMLCRASDMFPNVVRISWMFRQAGGWVGVSQAAEKPEVLEAEGQDPSSRSSVMVLAREQAERNHYRCEVEHEMGKEGRDMDTGTGAPALRMAKNPPQFLLVLVPTGDFKAGLSLNLATLAYTVMISKCLVYFSLVSTLLLTRRTAKIQSFHRNRIS</sequence>
<feature type="signal peptide" evidence="8">
    <location>
        <begin position="1"/>
        <end position="20"/>
    </location>
</feature>
<feature type="domain" description="Ig-like" evidence="9">
    <location>
        <begin position="133"/>
        <end position="229"/>
    </location>
</feature>
<dbReference type="PANTHER" id="PTHR19256:SF65">
    <property type="entry name" value="T CELL RECEPTOR GAMMA CONSTANT 1-RELATED"/>
    <property type="match status" value="1"/>
</dbReference>
<feature type="chain" id="PRO_5044198847" description="Ig-like domain-containing protein" evidence="8">
    <location>
        <begin position="21"/>
        <end position="304"/>
    </location>
</feature>